<dbReference type="RefSeq" id="WP_250590781.1">
    <property type="nucleotide sequence ID" value="NZ_JAMLJM010000001.1"/>
</dbReference>
<evidence type="ECO:0000313" key="2">
    <source>
        <dbReference type="EMBL" id="MCL9808029.1"/>
    </source>
</evidence>
<dbReference type="PANTHER" id="PTHR38477:SF1">
    <property type="entry name" value="MUREIN L,D-TRANSPEPTIDASE CATALYTIC DOMAIN FAMILY PROTEIN"/>
    <property type="match status" value="1"/>
</dbReference>
<gene>
    <name evidence="2" type="ORF">NAT50_01515</name>
</gene>
<protein>
    <submittedName>
        <fullName evidence="2">Murein L,D-transpeptidase catalytic domain family protein</fullName>
    </submittedName>
</protein>
<comment type="caution">
    <text evidence="2">The sequence shown here is derived from an EMBL/GenBank/DDBJ whole genome shotgun (WGS) entry which is preliminary data.</text>
</comment>
<name>A0ABT0TKJ7_9FLAO</name>
<sequence length="235" mass="26080">MIYKFLPLLLLFFVSFAPKSTNNTDPKLLANTKSANLAVRIEMIYNSLDANSFALPQVECFKRAMTGFYALKQKGVIEKDILTVIDFSMSSTKKRMWIIDLVSNKILYNTVVSHGRNSGLEYATSFSNQSNSYKSSLGFYTTGETYFGKHGLSLKLDGQEKGINDNARARAVVIHGASYANPSILKNQGYLGRSQGCPAIPEDLKSEIINTIKGKSCLFIYHPAKSYDIVSKLVS</sequence>
<dbReference type="InterPro" id="IPR032676">
    <property type="entry name" value="YkuD_2"/>
</dbReference>
<keyword evidence="3" id="KW-1185">Reference proteome</keyword>
<organism evidence="2 3">
    <name type="scientific">Flavobacterium luminosum</name>
    <dbReference type="NCBI Taxonomy" id="2949086"/>
    <lineage>
        <taxon>Bacteria</taxon>
        <taxon>Pseudomonadati</taxon>
        <taxon>Bacteroidota</taxon>
        <taxon>Flavobacteriia</taxon>
        <taxon>Flavobacteriales</taxon>
        <taxon>Flavobacteriaceae</taxon>
        <taxon>Flavobacterium</taxon>
    </lineage>
</organism>
<evidence type="ECO:0000256" key="1">
    <source>
        <dbReference type="SAM" id="SignalP"/>
    </source>
</evidence>
<dbReference type="PANTHER" id="PTHR38477">
    <property type="entry name" value="HYPOTHETICAL EXPORTED PROTEIN"/>
    <property type="match status" value="1"/>
</dbReference>
<proteinExistence type="predicted"/>
<evidence type="ECO:0000313" key="3">
    <source>
        <dbReference type="Proteomes" id="UP001317191"/>
    </source>
</evidence>
<reference evidence="2 3" key="1">
    <citation type="submission" date="2022-05" db="EMBL/GenBank/DDBJ databases">
        <title>Flavobacterium sp., isolated from activated sludge.</title>
        <authorList>
            <person name="Ran Q."/>
        </authorList>
    </citation>
    <scope>NUCLEOTIDE SEQUENCE [LARGE SCALE GENOMIC DNA]</scope>
    <source>
        <strain evidence="2 3">HXWNR70</strain>
    </source>
</reference>
<accession>A0ABT0TKJ7</accession>
<dbReference type="Proteomes" id="UP001317191">
    <property type="component" value="Unassembled WGS sequence"/>
</dbReference>
<feature type="signal peptide" evidence="1">
    <location>
        <begin position="1"/>
        <end position="19"/>
    </location>
</feature>
<dbReference type="Pfam" id="PF13645">
    <property type="entry name" value="YkuD_2"/>
    <property type="match status" value="1"/>
</dbReference>
<feature type="chain" id="PRO_5046388211" evidence="1">
    <location>
        <begin position="20"/>
        <end position="235"/>
    </location>
</feature>
<keyword evidence="1" id="KW-0732">Signal</keyword>
<dbReference type="EMBL" id="JAMLJM010000001">
    <property type="protein sequence ID" value="MCL9808029.1"/>
    <property type="molecule type" value="Genomic_DNA"/>
</dbReference>